<reference evidence="1" key="2">
    <citation type="journal article" date="2022" name="New Phytol.">
        <title>Evolutionary transition to the ectomycorrhizal habit in the genomes of a hyperdiverse lineage of mushroom-forming fungi.</title>
        <authorList>
            <person name="Looney B."/>
            <person name="Miyauchi S."/>
            <person name="Morin E."/>
            <person name="Drula E."/>
            <person name="Courty P.E."/>
            <person name="Kohler A."/>
            <person name="Kuo A."/>
            <person name="LaButti K."/>
            <person name="Pangilinan J."/>
            <person name="Lipzen A."/>
            <person name="Riley R."/>
            <person name="Andreopoulos W."/>
            <person name="He G."/>
            <person name="Johnson J."/>
            <person name="Nolan M."/>
            <person name="Tritt A."/>
            <person name="Barry K.W."/>
            <person name="Grigoriev I.V."/>
            <person name="Nagy L.G."/>
            <person name="Hibbett D."/>
            <person name="Henrissat B."/>
            <person name="Matheny P.B."/>
            <person name="Labbe J."/>
            <person name="Martin F.M."/>
        </authorList>
    </citation>
    <scope>NUCLEOTIDE SEQUENCE</scope>
    <source>
        <strain evidence="1">FP105234-sp</strain>
    </source>
</reference>
<comment type="caution">
    <text evidence="1">The sequence shown here is derived from an EMBL/GenBank/DDBJ whole genome shotgun (WGS) entry which is preliminary data.</text>
</comment>
<protein>
    <submittedName>
        <fullName evidence="1">Uncharacterized protein</fullName>
    </submittedName>
</protein>
<reference evidence="1" key="1">
    <citation type="submission" date="2021-02" db="EMBL/GenBank/DDBJ databases">
        <authorList>
            <consortium name="DOE Joint Genome Institute"/>
            <person name="Ahrendt S."/>
            <person name="Looney B.P."/>
            <person name="Miyauchi S."/>
            <person name="Morin E."/>
            <person name="Drula E."/>
            <person name="Courty P.E."/>
            <person name="Chicoki N."/>
            <person name="Fauchery L."/>
            <person name="Kohler A."/>
            <person name="Kuo A."/>
            <person name="Labutti K."/>
            <person name="Pangilinan J."/>
            <person name="Lipzen A."/>
            <person name="Riley R."/>
            <person name="Andreopoulos W."/>
            <person name="He G."/>
            <person name="Johnson J."/>
            <person name="Barry K.W."/>
            <person name="Grigoriev I.V."/>
            <person name="Nagy L."/>
            <person name="Hibbett D."/>
            <person name="Henrissat B."/>
            <person name="Matheny P.B."/>
            <person name="Labbe J."/>
            <person name="Martin F."/>
        </authorList>
    </citation>
    <scope>NUCLEOTIDE SEQUENCE</scope>
    <source>
        <strain evidence="1">FP105234-sp</strain>
    </source>
</reference>
<sequence length="101" mass="11486">NDEESILRCAQRELSAEHNRGLPVARLPTEVLTAIFALLVISSPPYTVCRRLYLGWIYVTHVSQRWRHVALECPSLWVYLPLDLGNKCLQAMLSRAKSAPL</sequence>
<accession>A0ACB8RB90</accession>
<dbReference type="Proteomes" id="UP000814033">
    <property type="component" value="Unassembled WGS sequence"/>
</dbReference>
<gene>
    <name evidence="1" type="ORF">FA95DRAFT_1471006</name>
</gene>
<evidence type="ECO:0000313" key="1">
    <source>
        <dbReference type="EMBL" id="KAI0040846.1"/>
    </source>
</evidence>
<proteinExistence type="predicted"/>
<feature type="non-terminal residue" evidence="1">
    <location>
        <position position="101"/>
    </location>
</feature>
<name>A0ACB8RB90_9AGAM</name>
<organism evidence="1 2">
    <name type="scientific">Auriscalpium vulgare</name>
    <dbReference type="NCBI Taxonomy" id="40419"/>
    <lineage>
        <taxon>Eukaryota</taxon>
        <taxon>Fungi</taxon>
        <taxon>Dikarya</taxon>
        <taxon>Basidiomycota</taxon>
        <taxon>Agaricomycotina</taxon>
        <taxon>Agaricomycetes</taxon>
        <taxon>Russulales</taxon>
        <taxon>Auriscalpiaceae</taxon>
        <taxon>Auriscalpium</taxon>
    </lineage>
</organism>
<evidence type="ECO:0000313" key="2">
    <source>
        <dbReference type="Proteomes" id="UP000814033"/>
    </source>
</evidence>
<dbReference type="EMBL" id="MU276163">
    <property type="protein sequence ID" value="KAI0040846.1"/>
    <property type="molecule type" value="Genomic_DNA"/>
</dbReference>
<keyword evidence="2" id="KW-1185">Reference proteome</keyword>
<feature type="non-terminal residue" evidence="1">
    <location>
        <position position="1"/>
    </location>
</feature>